<dbReference type="InterPro" id="IPR011009">
    <property type="entry name" value="Kinase-like_dom_sf"/>
</dbReference>
<dbReference type="RefSeq" id="WP_285434412.1">
    <property type="nucleotide sequence ID" value="NZ_JASJUS010000020.1"/>
</dbReference>
<evidence type="ECO:0000313" key="3">
    <source>
        <dbReference type="Proteomes" id="UP001241926"/>
    </source>
</evidence>
<sequence length="261" mass="28339">MTAHRVIKRFASGSDGRAAREWRGLTLLAAHAPGLAPEPYEADLAAERPFVVMSRLTGEPLRGTVMGNQQLDALAEAVSALHNAVPPPVLRSVPSRPVLPPDLVRLINGWAVEAPSSRTGGPVGQAMDTGLRWLAGTRLHAVDPQDFPDVFGPGDGNLANYLWDGSRVQVVDFEDSGRSDRAYELAEITEHVGSWVEQPVDGAGFLARFELSPAETARLRECRRLLALVWLFLLAQDDPDHPRNPVGTAEKQAVRLLELLG</sequence>
<feature type="domain" description="Aminoglycoside phosphotransferase" evidence="1">
    <location>
        <begin position="5"/>
        <end position="219"/>
    </location>
</feature>
<evidence type="ECO:0000313" key="2">
    <source>
        <dbReference type="EMBL" id="MDL2079080.1"/>
    </source>
</evidence>
<proteinExistence type="predicted"/>
<protein>
    <submittedName>
        <fullName evidence="2">Aminoglycoside phosphotransferase family protein</fullName>
        <ecNumber evidence="2">2.7.1.-</ecNumber>
    </submittedName>
</protein>
<dbReference type="EMBL" id="JASJUS010000020">
    <property type="protein sequence ID" value="MDL2079080.1"/>
    <property type="molecule type" value="Genomic_DNA"/>
</dbReference>
<evidence type="ECO:0000259" key="1">
    <source>
        <dbReference type="Pfam" id="PF01636"/>
    </source>
</evidence>
<dbReference type="InterPro" id="IPR002575">
    <property type="entry name" value="Aminoglycoside_PTrfase"/>
</dbReference>
<dbReference type="SUPFAM" id="SSF56112">
    <property type="entry name" value="Protein kinase-like (PK-like)"/>
    <property type="match status" value="1"/>
</dbReference>
<keyword evidence="2" id="KW-0808">Transferase</keyword>
<keyword evidence="3" id="KW-1185">Reference proteome</keyword>
<dbReference type="EC" id="2.7.1.-" evidence="2"/>
<reference evidence="2 3" key="1">
    <citation type="submission" date="2023-05" db="EMBL/GenBank/DDBJ databases">
        <title>Streptomyces fuscus sp. nov., a brown-black pigment producing actinomyces isolated from dry sand of Sea duck farm.</title>
        <authorList>
            <person name="Xie J."/>
            <person name="Shen N."/>
        </authorList>
    </citation>
    <scope>NUCLEOTIDE SEQUENCE [LARGE SCALE GENOMIC DNA]</scope>
    <source>
        <strain evidence="2 3">GXMU-J15</strain>
    </source>
</reference>
<organism evidence="2 3">
    <name type="scientific">Streptomyces fuscus</name>
    <dbReference type="NCBI Taxonomy" id="3048495"/>
    <lineage>
        <taxon>Bacteria</taxon>
        <taxon>Bacillati</taxon>
        <taxon>Actinomycetota</taxon>
        <taxon>Actinomycetes</taxon>
        <taxon>Kitasatosporales</taxon>
        <taxon>Streptomycetaceae</taxon>
        <taxon>Streptomyces</taxon>
    </lineage>
</organism>
<dbReference type="Pfam" id="PF01636">
    <property type="entry name" value="APH"/>
    <property type="match status" value="1"/>
</dbReference>
<name>A0ABT7J2I9_9ACTN</name>
<accession>A0ABT7J2I9</accession>
<gene>
    <name evidence="2" type="ORF">QNN03_21830</name>
</gene>
<dbReference type="GO" id="GO:0016740">
    <property type="term" value="F:transferase activity"/>
    <property type="evidence" value="ECO:0007669"/>
    <property type="project" value="UniProtKB-KW"/>
</dbReference>
<dbReference type="Proteomes" id="UP001241926">
    <property type="component" value="Unassembled WGS sequence"/>
</dbReference>
<comment type="caution">
    <text evidence="2">The sequence shown here is derived from an EMBL/GenBank/DDBJ whole genome shotgun (WGS) entry which is preliminary data.</text>
</comment>
<dbReference type="Gene3D" id="3.90.1200.10">
    <property type="match status" value="1"/>
</dbReference>